<dbReference type="InterPro" id="IPR024014">
    <property type="entry name" value="DMSO2_SphG"/>
</dbReference>
<reference evidence="7" key="2">
    <citation type="submission" date="2025-08" db="UniProtKB">
        <authorList>
            <consortium name="RefSeq"/>
        </authorList>
    </citation>
    <scope>IDENTIFICATION</scope>
</reference>
<dbReference type="InterPro" id="IPR011251">
    <property type="entry name" value="Luciferase-like_dom"/>
</dbReference>
<sequence>MTLALPPHLEPVRFAYWVSNLSGGQVVSRIEQRTGWDFDYNVKLARLAEQAGYEFALTATRFVGGYRADGQHESTTFATALLGATTKLNVIVAILTGLWHPAVVAKLGATADLISGGRWHINIVSGWFRREFEALGLPWPDHDARYRRSEEFIRVLRGIWTEDEFSFDGEHFRIDRYHLNPRPSFQPHPLIFQGGSSTAAREMAGRVSDWYFTNGGALDELAAQAAQVKALAAANGRTLRVGANAFVIARDTEAEARELHAEIVRQADADAVAGFHAATREAGAATRDGVGNWAKSGAADLVQPNDGFRTNLIGTPEQVAERIVALKRAGIDLILTGFLHFQDDIEYFGRKVVPIVRELEREQGPR</sequence>
<dbReference type="InterPro" id="IPR050172">
    <property type="entry name" value="SsuD_RutA_monooxygenase"/>
</dbReference>
<evidence type="ECO:0000256" key="1">
    <source>
        <dbReference type="ARBA" id="ARBA00022630"/>
    </source>
</evidence>
<dbReference type="Gene3D" id="3.20.20.30">
    <property type="entry name" value="Luciferase-like domain"/>
    <property type="match status" value="1"/>
</dbReference>
<name>A0A8B6X3U3_9BURK</name>
<dbReference type="EC" id="1.14.14.35" evidence="7"/>
<accession>A0A8B6X3U3</accession>
<keyword evidence="4 7" id="KW-0503">Monooxygenase</keyword>
<evidence type="ECO:0000256" key="3">
    <source>
        <dbReference type="ARBA" id="ARBA00023002"/>
    </source>
</evidence>
<dbReference type="InterPro" id="IPR036661">
    <property type="entry name" value="Luciferase-like_sf"/>
</dbReference>
<keyword evidence="1" id="KW-0285">Flavoprotein</keyword>
<dbReference type="RefSeq" id="WP_028311586.1">
    <property type="nucleotide sequence ID" value="NZ_AXWS01000013.1"/>
</dbReference>
<evidence type="ECO:0000313" key="6">
    <source>
        <dbReference type="Proteomes" id="UP000675920"/>
    </source>
</evidence>
<keyword evidence="6" id="KW-1185">Reference proteome</keyword>
<dbReference type="SUPFAM" id="SSF51679">
    <property type="entry name" value="Bacterial luciferase-like"/>
    <property type="match status" value="1"/>
</dbReference>
<dbReference type="CDD" id="cd01094">
    <property type="entry name" value="Alkanesulfonate_monoxygenase"/>
    <property type="match status" value="1"/>
</dbReference>
<dbReference type="GO" id="GO:0008726">
    <property type="term" value="F:alkanesulfonate monooxygenase activity"/>
    <property type="evidence" value="ECO:0007669"/>
    <property type="project" value="TreeGrafter"/>
</dbReference>
<feature type="domain" description="Luciferase-like" evidence="5">
    <location>
        <begin position="30"/>
        <end position="332"/>
    </location>
</feature>
<protein>
    <submittedName>
        <fullName evidence="7">Dimethylsulfone monooxygenase SfnG</fullName>
        <ecNumber evidence="7">1.14.14.35</ecNumber>
    </submittedName>
</protein>
<dbReference type="GO" id="GO:0046306">
    <property type="term" value="P:alkanesulfonate catabolic process"/>
    <property type="evidence" value="ECO:0007669"/>
    <property type="project" value="TreeGrafter"/>
</dbReference>
<evidence type="ECO:0000313" key="7">
    <source>
        <dbReference type="RefSeq" id="WP_028311586.1"/>
    </source>
</evidence>
<evidence type="ECO:0000256" key="4">
    <source>
        <dbReference type="ARBA" id="ARBA00023033"/>
    </source>
</evidence>
<dbReference type="PANTHER" id="PTHR42847:SF4">
    <property type="entry name" value="ALKANESULFONATE MONOOXYGENASE-RELATED"/>
    <property type="match status" value="1"/>
</dbReference>
<dbReference type="PANTHER" id="PTHR42847">
    <property type="entry name" value="ALKANESULFONATE MONOOXYGENASE"/>
    <property type="match status" value="1"/>
</dbReference>
<evidence type="ECO:0000259" key="5">
    <source>
        <dbReference type="Pfam" id="PF00296"/>
    </source>
</evidence>
<dbReference type="AlphaFoldDB" id="A0A8B6X3U3"/>
<keyword evidence="2" id="KW-0288">FMN</keyword>
<organism evidence="6 7">
    <name type="scientific">Derxia gummosa DSM 723</name>
    <dbReference type="NCBI Taxonomy" id="1121388"/>
    <lineage>
        <taxon>Bacteria</taxon>
        <taxon>Pseudomonadati</taxon>
        <taxon>Pseudomonadota</taxon>
        <taxon>Betaproteobacteria</taxon>
        <taxon>Burkholderiales</taxon>
        <taxon>Alcaligenaceae</taxon>
        <taxon>Derxia</taxon>
    </lineage>
</organism>
<dbReference type="NCBIfam" id="TIGR04021">
    <property type="entry name" value="LLM_DMSO2_sfnG"/>
    <property type="match status" value="1"/>
</dbReference>
<gene>
    <name evidence="7" type="primary">sfnG</name>
</gene>
<dbReference type="Proteomes" id="UP000675920">
    <property type="component" value="Unplaced"/>
</dbReference>
<dbReference type="OrthoDB" id="7239898at2"/>
<reference evidence="7" key="1">
    <citation type="journal article" date="2007" name="Microbiology">
        <title>Transcriptional regulation of the sulfate-starvation-induced gene sfnA by a sigma54-dependent activator of Pseudomonas putida.</title>
        <authorList>
            <person name="Habe H."/>
            <person name="Kouzuma A."/>
            <person name="Endoh T."/>
            <person name="Omori T."/>
            <person name="Yamane H."/>
            <person name="Nojiri H."/>
        </authorList>
    </citation>
    <scope>NUCLEOTIDE SEQUENCE</scope>
</reference>
<dbReference type="Pfam" id="PF00296">
    <property type="entry name" value="Bac_luciferase"/>
    <property type="match status" value="1"/>
</dbReference>
<keyword evidence="3" id="KW-0560">Oxidoreductase</keyword>
<evidence type="ECO:0000256" key="2">
    <source>
        <dbReference type="ARBA" id="ARBA00022643"/>
    </source>
</evidence>
<proteinExistence type="predicted"/>